<dbReference type="OrthoDB" id="5120845at2"/>
<reference evidence="1 2" key="1">
    <citation type="submission" date="2019-04" db="EMBL/GenBank/DDBJ databases">
        <authorList>
            <person name="Jiang L."/>
        </authorList>
    </citation>
    <scope>NUCLEOTIDE SEQUENCE [LARGE SCALE GENOMIC DNA]</scope>
    <source>
        <strain evidence="1 2">YIM 131853</strain>
    </source>
</reference>
<dbReference type="EMBL" id="SSSM01000006">
    <property type="protein sequence ID" value="THG28621.1"/>
    <property type="molecule type" value="Genomic_DNA"/>
</dbReference>
<comment type="caution">
    <text evidence="1">The sequence shown here is derived from an EMBL/GenBank/DDBJ whole genome shotgun (WGS) entry which is preliminary data.</text>
</comment>
<gene>
    <name evidence="1" type="ORF">E6C64_17640</name>
</gene>
<evidence type="ECO:0000313" key="2">
    <source>
        <dbReference type="Proteomes" id="UP000309133"/>
    </source>
</evidence>
<evidence type="ECO:0000313" key="1">
    <source>
        <dbReference type="EMBL" id="THG28621.1"/>
    </source>
</evidence>
<dbReference type="RefSeq" id="WP_136428981.1">
    <property type="nucleotide sequence ID" value="NZ_SSSM01000006.1"/>
</dbReference>
<dbReference type="AlphaFoldDB" id="A0A4S4FET4"/>
<organism evidence="1 2">
    <name type="scientific">Naasia lichenicola</name>
    <dbReference type="NCBI Taxonomy" id="2565933"/>
    <lineage>
        <taxon>Bacteria</taxon>
        <taxon>Bacillati</taxon>
        <taxon>Actinomycetota</taxon>
        <taxon>Actinomycetes</taxon>
        <taxon>Micrococcales</taxon>
        <taxon>Microbacteriaceae</taxon>
        <taxon>Naasia</taxon>
    </lineage>
</organism>
<proteinExistence type="predicted"/>
<accession>A0A4S4FET4</accession>
<keyword evidence="2" id="KW-1185">Reference proteome</keyword>
<dbReference type="Proteomes" id="UP000309133">
    <property type="component" value="Unassembled WGS sequence"/>
</dbReference>
<sequence length="91" mass="10096">MSDAQSPSNIRYLAEFVDGPLAGRSETRVMVDDTYDTQLSSISLVDGIEAIFWYNAGETREIEGELHVSYTFDARDSDPTQSGDADESLRL</sequence>
<name>A0A4S4FET4_9MICO</name>
<protein>
    <submittedName>
        <fullName evidence="1">Uncharacterized protein</fullName>
    </submittedName>
</protein>